<dbReference type="InterPro" id="IPR036287">
    <property type="entry name" value="Rv1873-like_sf"/>
</dbReference>
<dbReference type="Gene3D" id="1.25.40.380">
    <property type="entry name" value="Protein of unknown function DUF1810"/>
    <property type="match status" value="1"/>
</dbReference>
<name>A0ABU8RK75_9ACTN</name>
<dbReference type="Pfam" id="PF08837">
    <property type="entry name" value="DUF1810"/>
    <property type="match status" value="1"/>
</dbReference>
<accession>A0ABU8RK75</accession>
<dbReference type="SUPFAM" id="SSF140736">
    <property type="entry name" value="Rv1873-like"/>
    <property type="match status" value="1"/>
</dbReference>
<proteinExistence type="predicted"/>
<comment type="caution">
    <text evidence="1">The sequence shown here is derived from an EMBL/GenBank/DDBJ whole genome shotgun (WGS) entry which is preliminary data.</text>
</comment>
<protein>
    <submittedName>
        <fullName evidence="1">DUF1810 domain-containing protein</fullName>
    </submittedName>
</protein>
<dbReference type="Proteomes" id="UP001387100">
    <property type="component" value="Unassembled WGS sequence"/>
</dbReference>
<gene>
    <name evidence="1" type="ORF">WDZ17_09400</name>
</gene>
<dbReference type="InterPro" id="IPR014937">
    <property type="entry name" value="DUF1810"/>
</dbReference>
<reference evidence="1 2" key="1">
    <citation type="journal article" date="2017" name="Int. J. Syst. Evol. Microbiol.">
        <title>Pseudokineococcus basanitobsidens sp. nov., isolated from volcanic rock.</title>
        <authorList>
            <person name="Lee D.W."/>
            <person name="Park M.Y."/>
            <person name="Kim J.J."/>
            <person name="Kim B.S."/>
        </authorList>
    </citation>
    <scope>NUCLEOTIDE SEQUENCE [LARGE SCALE GENOMIC DNA]</scope>
    <source>
        <strain evidence="1 2">DSM 103726</strain>
    </source>
</reference>
<dbReference type="PIRSF" id="PIRSF008546">
    <property type="entry name" value="UCP008546"/>
    <property type="match status" value="1"/>
</dbReference>
<sequence length="143" mass="15319">MDDPFDLRRFVDAQAGGTYEQALAELRAGRKRGHWIWFVLPQLRGLGSSPAAHHYGLTGLDEARAYLAHPVLGPRLRECTQALADLPGGDPTAVLGAVDALKVRSSATLFARAADDGGSPDVFRAVLAQYYGGQEDAATTTRL</sequence>
<evidence type="ECO:0000313" key="2">
    <source>
        <dbReference type="Proteomes" id="UP001387100"/>
    </source>
</evidence>
<organism evidence="1 2">
    <name type="scientific">Pseudokineococcus basanitobsidens</name>
    <dbReference type="NCBI Taxonomy" id="1926649"/>
    <lineage>
        <taxon>Bacteria</taxon>
        <taxon>Bacillati</taxon>
        <taxon>Actinomycetota</taxon>
        <taxon>Actinomycetes</taxon>
        <taxon>Kineosporiales</taxon>
        <taxon>Kineosporiaceae</taxon>
        <taxon>Pseudokineococcus</taxon>
    </lineage>
</organism>
<dbReference type="EMBL" id="JBBIAA010000008">
    <property type="protein sequence ID" value="MEJ5945504.1"/>
    <property type="molecule type" value="Genomic_DNA"/>
</dbReference>
<keyword evidence="2" id="KW-1185">Reference proteome</keyword>
<evidence type="ECO:0000313" key="1">
    <source>
        <dbReference type="EMBL" id="MEJ5945504.1"/>
    </source>
</evidence>